<evidence type="ECO:0000313" key="12">
    <source>
        <dbReference type="Proteomes" id="UP000250235"/>
    </source>
</evidence>
<dbReference type="Proteomes" id="UP000250235">
    <property type="component" value="Unassembled WGS sequence"/>
</dbReference>
<keyword evidence="8" id="KW-1133">Transmembrane helix</keyword>
<evidence type="ECO:0000256" key="1">
    <source>
        <dbReference type="ARBA" id="ARBA00022527"/>
    </source>
</evidence>
<feature type="chain" id="PRO_5016244167" description="Protein kinase domain-containing protein" evidence="9">
    <location>
        <begin position="29"/>
        <end position="791"/>
    </location>
</feature>
<evidence type="ECO:0000256" key="6">
    <source>
        <dbReference type="PROSITE-ProRule" id="PRU10141"/>
    </source>
</evidence>
<dbReference type="EMBL" id="KV005015">
    <property type="protein sequence ID" value="KZV34953.1"/>
    <property type="molecule type" value="Genomic_DNA"/>
</dbReference>
<evidence type="ECO:0000256" key="7">
    <source>
        <dbReference type="SAM" id="MobiDB-lite"/>
    </source>
</evidence>
<evidence type="ECO:0000313" key="11">
    <source>
        <dbReference type="EMBL" id="KZV34953.1"/>
    </source>
</evidence>
<dbReference type="PANTHER" id="PTHR46146:SF3">
    <property type="entry name" value="SERINE_THREONINE-PROTEIN KINASE-LIKE PROTEIN CCR3-RELATED"/>
    <property type="match status" value="1"/>
</dbReference>
<feature type="signal peptide" evidence="9">
    <location>
        <begin position="1"/>
        <end position="28"/>
    </location>
</feature>
<keyword evidence="3 6" id="KW-0547">Nucleotide-binding</keyword>
<keyword evidence="9" id="KW-0732">Signal</keyword>
<feature type="domain" description="Protein kinase" evidence="10">
    <location>
        <begin position="482"/>
        <end position="771"/>
    </location>
</feature>
<feature type="transmembrane region" description="Helical" evidence="8">
    <location>
        <begin position="383"/>
        <end position="406"/>
    </location>
</feature>
<evidence type="ECO:0000259" key="10">
    <source>
        <dbReference type="PROSITE" id="PS50011"/>
    </source>
</evidence>
<evidence type="ECO:0000256" key="3">
    <source>
        <dbReference type="ARBA" id="ARBA00022741"/>
    </source>
</evidence>
<dbReference type="InterPro" id="IPR009091">
    <property type="entry name" value="RCC1/BLIP-II"/>
</dbReference>
<dbReference type="FunFam" id="3.30.200.20:FF:000039">
    <property type="entry name" value="receptor-like protein kinase FERONIA"/>
    <property type="match status" value="1"/>
</dbReference>
<dbReference type="Gene3D" id="3.30.200.20">
    <property type="entry name" value="Phosphorylase Kinase, domain 1"/>
    <property type="match status" value="1"/>
</dbReference>
<dbReference type="SMART" id="SM00220">
    <property type="entry name" value="S_TKc"/>
    <property type="match status" value="1"/>
</dbReference>
<evidence type="ECO:0000256" key="5">
    <source>
        <dbReference type="ARBA" id="ARBA00022840"/>
    </source>
</evidence>
<feature type="binding site" evidence="6">
    <location>
        <position position="510"/>
    </location>
    <ligand>
        <name>ATP</name>
        <dbReference type="ChEBI" id="CHEBI:30616"/>
    </ligand>
</feature>
<evidence type="ECO:0000256" key="9">
    <source>
        <dbReference type="SAM" id="SignalP"/>
    </source>
</evidence>
<keyword evidence="12" id="KW-1185">Reference proteome</keyword>
<feature type="region of interest" description="Disordered" evidence="7">
    <location>
        <begin position="427"/>
        <end position="465"/>
    </location>
</feature>
<keyword evidence="1" id="KW-0723">Serine/threonine-protein kinase</keyword>
<dbReference type="InterPro" id="IPR008271">
    <property type="entry name" value="Ser/Thr_kinase_AS"/>
</dbReference>
<protein>
    <recommendedName>
        <fullName evidence="10">Protein kinase domain-containing protein</fullName>
    </recommendedName>
</protein>
<dbReference type="InterPro" id="IPR011009">
    <property type="entry name" value="Kinase-like_dom_sf"/>
</dbReference>
<evidence type="ECO:0000256" key="2">
    <source>
        <dbReference type="ARBA" id="ARBA00022679"/>
    </source>
</evidence>
<dbReference type="SUPFAM" id="SSF50985">
    <property type="entry name" value="RCC1/BLIP-II"/>
    <property type="match status" value="1"/>
</dbReference>
<dbReference type="Pfam" id="PF00069">
    <property type="entry name" value="Pkinase"/>
    <property type="match status" value="1"/>
</dbReference>
<dbReference type="PANTHER" id="PTHR46146">
    <property type="entry name" value="SERINE/THREONINE-PROTEIN KINASE-LIKE PROTEIN CCR4"/>
    <property type="match status" value="1"/>
</dbReference>
<dbReference type="InterPro" id="IPR017441">
    <property type="entry name" value="Protein_kinase_ATP_BS"/>
</dbReference>
<dbReference type="Gene3D" id="2.130.10.30">
    <property type="entry name" value="Regulator of chromosome condensation 1/beta-lactamase-inhibitor protein II"/>
    <property type="match status" value="1"/>
</dbReference>
<gene>
    <name evidence="11" type="ORF">F511_04927</name>
</gene>
<dbReference type="PROSITE" id="PS50011">
    <property type="entry name" value="PROTEIN_KINASE_DOM"/>
    <property type="match status" value="1"/>
</dbReference>
<dbReference type="AlphaFoldDB" id="A0A2Z7BJZ8"/>
<dbReference type="Pfam" id="PF13540">
    <property type="entry name" value="RCC1_2"/>
    <property type="match status" value="1"/>
</dbReference>
<dbReference type="Gene3D" id="1.10.510.10">
    <property type="entry name" value="Transferase(Phosphotransferase) domain 1"/>
    <property type="match status" value="1"/>
</dbReference>
<dbReference type="GO" id="GO:0042803">
    <property type="term" value="F:protein homodimerization activity"/>
    <property type="evidence" value="ECO:0007669"/>
    <property type="project" value="UniProtKB-ARBA"/>
</dbReference>
<keyword evidence="8" id="KW-0812">Transmembrane</keyword>
<dbReference type="PROSITE" id="PS00108">
    <property type="entry name" value="PROTEIN_KINASE_ST"/>
    <property type="match status" value="1"/>
</dbReference>
<reference evidence="11 12" key="1">
    <citation type="journal article" date="2015" name="Proc. Natl. Acad. Sci. U.S.A.">
        <title>The resurrection genome of Boea hygrometrica: A blueprint for survival of dehydration.</title>
        <authorList>
            <person name="Xiao L."/>
            <person name="Yang G."/>
            <person name="Zhang L."/>
            <person name="Yang X."/>
            <person name="Zhao S."/>
            <person name="Ji Z."/>
            <person name="Zhou Q."/>
            <person name="Hu M."/>
            <person name="Wang Y."/>
            <person name="Chen M."/>
            <person name="Xu Y."/>
            <person name="Jin H."/>
            <person name="Xiao X."/>
            <person name="Hu G."/>
            <person name="Bao F."/>
            <person name="Hu Y."/>
            <person name="Wan P."/>
            <person name="Li L."/>
            <person name="Deng X."/>
            <person name="Kuang T."/>
            <person name="Xiang C."/>
            <person name="Zhu J.K."/>
            <person name="Oliver M.J."/>
            <person name="He Y."/>
        </authorList>
    </citation>
    <scope>NUCLEOTIDE SEQUENCE [LARGE SCALE GENOMIC DNA]</scope>
    <source>
        <strain evidence="12">cv. XS01</strain>
    </source>
</reference>
<keyword evidence="5 6" id="KW-0067">ATP-binding</keyword>
<dbReference type="OrthoDB" id="61110at2759"/>
<dbReference type="GO" id="GO:0004674">
    <property type="term" value="F:protein serine/threonine kinase activity"/>
    <property type="evidence" value="ECO:0007669"/>
    <property type="project" value="UniProtKB-KW"/>
</dbReference>
<dbReference type="PROSITE" id="PS00107">
    <property type="entry name" value="PROTEIN_KINASE_ATP"/>
    <property type="match status" value="1"/>
</dbReference>
<dbReference type="GO" id="GO:0005524">
    <property type="term" value="F:ATP binding"/>
    <property type="evidence" value="ECO:0007669"/>
    <property type="project" value="UniProtKB-UniRule"/>
</dbReference>
<name>A0A2Z7BJZ8_9LAMI</name>
<keyword evidence="4" id="KW-0418">Kinase</keyword>
<sequence length="791" mass="85046">MKTPISPLIAAVFLLFAVVSLPPPSAKALGGSSSTLAVVYGSATTICSIVAQQPVQQIQCWQGGLLLPPILPITSFEGIAGGRDTLCGVLSGGLRLLCWDTTTFFLKRIYNSTTTSLTSLTIGDTEICALTNVTSPENAICWRPYRVPASGNSRFSMISSGYEFSCGILEDKNRVLCWGSNNNFSSFIQSEFSNLSITNIQVGGRHACGIDDSGFVVCKGNNDTGQLKVPWNVANEYGALALGENHTCAIRRLNRTVICWGGNGEISSNVTDGISFESIVASSNFSCGLTTINFSVICWGTGWPNSSGIELPLQKTLPWPCVETSCKCNVYPDSSTLCSGNGHICRPCDDDLSIPVTPPSFLPPPPDISSPPSSPSRGLRRGLLALAIVGLVGGLVGICTVAYCLWTGVCFGKKKIHNSVQPTMTAANAAQQSSSTQSSRSSTLRRQGSILMRRQRSGTSSKQPDRAEEFLFSELVSATNNFALENKIGGGSFGGVYKGKLHDGREVAIKRGDTGSKAKKFQEKESAFESELAFLSRLHHKHLVGLIGYCEEKDERLLVYEYMKNGSLHDHLHGKSNVVKSSSVVDSWKIRIKISLDAARGIEYLHNYAVPPIIHRDIKSSNILLDENFIARVSDFGLSLNGPENGREFRPMKAAGTIGYIDPEYYGLNVLTAKSDVYGLGVVLLELLTGKKAIFKDAENGGSPISLVDYAVPAIKAGELTKILDVRVGPPETNESEAVELMANTAVHCVPLEGKDRLTMSDVVVNLERALALCDDRRGSFSSGPISIISD</sequence>
<feature type="compositionally biased region" description="Low complexity" evidence="7">
    <location>
        <begin position="427"/>
        <end position="449"/>
    </location>
</feature>
<accession>A0A2Z7BJZ8</accession>
<evidence type="ECO:0000256" key="8">
    <source>
        <dbReference type="SAM" id="Phobius"/>
    </source>
</evidence>
<proteinExistence type="predicted"/>
<evidence type="ECO:0000256" key="4">
    <source>
        <dbReference type="ARBA" id="ARBA00022777"/>
    </source>
</evidence>
<organism evidence="11 12">
    <name type="scientific">Dorcoceras hygrometricum</name>
    <dbReference type="NCBI Taxonomy" id="472368"/>
    <lineage>
        <taxon>Eukaryota</taxon>
        <taxon>Viridiplantae</taxon>
        <taxon>Streptophyta</taxon>
        <taxon>Embryophyta</taxon>
        <taxon>Tracheophyta</taxon>
        <taxon>Spermatophyta</taxon>
        <taxon>Magnoliopsida</taxon>
        <taxon>eudicotyledons</taxon>
        <taxon>Gunneridae</taxon>
        <taxon>Pentapetalae</taxon>
        <taxon>asterids</taxon>
        <taxon>lamiids</taxon>
        <taxon>Lamiales</taxon>
        <taxon>Gesneriaceae</taxon>
        <taxon>Didymocarpoideae</taxon>
        <taxon>Trichosporeae</taxon>
        <taxon>Loxocarpinae</taxon>
        <taxon>Dorcoceras</taxon>
    </lineage>
</organism>
<keyword evidence="2" id="KW-0808">Transferase</keyword>
<keyword evidence="8" id="KW-0472">Membrane</keyword>
<dbReference type="SUPFAM" id="SSF56112">
    <property type="entry name" value="Protein kinase-like (PK-like)"/>
    <property type="match status" value="1"/>
</dbReference>
<dbReference type="InterPro" id="IPR000719">
    <property type="entry name" value="Prot_kinase_dom"/>
</dbReference>